<evidence type="ECO:0000256" key="3">
    <source>
        <dbReference type="ARBA" id="ARBA00022723"/>
    </source>
</evidence>
<keyword evidence="8" id="KW-0175">Coiled coil</keyword>
<keyword evidence="3" id="KW-0479">Metal-binding</keyword>
<proteinExistence type="predicted"/>
<dbReference type="InterPro" id="IPR000198">
    <property type="entry name" value="RhoGAP_dom"/>
</dbReference>
<dbReference type="GO" id="GO:0000281">
    <property type="term" value="P:mitotic cytokinesis"/>
    <property type="evidence" value="ECO:0007669"/>
    <property type="project" value="TreeGrafter"/>
</dbReference>
<dbReference type="Proteomes" id="UP001162156">
    <property type="component" value="Unassembled WGS sequence"/>
</dbReference>
<dbReference type="Pfam" id="PF00620">
    <property type="entry name" value="RhoGAP"/>
    <property type="match status" value="1"/>
</dbReference>
<dbReference type="EMBL" id="JANEYF010002465">
    <property type="protein sequence ID" value="KAJ8946085.1"/>
    <property type="molecule type" value="Genomic_DNA"/>
</dbReference>
<evidence type="ECO:0000256" key="5">
    <source>
        <dbReference type="ARBA" id="ARBA00022782"/>
    </source>
</evidence>
<dbReference type="GO" id="GO:0007266">
    <property type="term" value="P:Rho protein signal transduction"/>
    <property type="evidence" value="ECO:0007669"/>
    <property type="project" value="TreeGrafter"/>
</dbReference>
<gene>
    <name evidence="12" type="ORF">NQ314_008985</name>
</gene>
<dbReference type="InterPro" id="IPR008936">
    <property type="entry name" value="Rho_GTPase_activation_prot"/>
</dbReference>
<feature type="domain" description="Rho-GAP" evidence="11">
    <location>
        <begin position="394"/>
        <end position="587"/>
    </location>
</feature>
<dbReference type="CDD" id="cd20821">
    <property type="entry name" value="C1_MgcRacGAP"/>
    <property type="match status" value="1"/>
</dbReference>
<dbReference type="GO" id="GO:0030496">
    <property type="term" value="C:midbody"/>
    <property type="evidence" value="ECO:0007669"/>
    <property type="project" value="TreeGrafter"/>
</dbReference>
<keyword evidence="13" id="KW-1185">Reference proteome</keyword>
<comment type="caution">
    <text evidence="12">The sequence shown here is derived from an EMBL/GenBank/DDBJ whole genome shotgun (WGS) entry which is preliminary data.</text>
</comment>
<dbReference type="PROSITE" id="PS00479">
    <property type="entry name" value="ZF_DAG_PE_1"/>
    <property type="match status" value="1"/>
</dbReference>
<dbReference type="GO" id="GO:0030154">
    <property type="term" value="P:cell differentiation"/>
    <property type="evidence" value="ECO:0007669"/>
    <property type="project" value="UniProtKB-KW"/>
</dbReference>
<name>A0AAV8Y599_9CUCU</name>
<dbReference type="PANTHER" id="PTHR46199">
    <property type="entry name" value="RAC GTPASE-ACTIVATING PROTEIN 1"/>
    <property type="match status" value="1"/>
</dbReference>
<feature type="coiled-coil region" evidence="8">
    <location>
        <begin position="115"/>
        <end position="156"/>
    </location>
</feature>
<dbReference type="GO" id="GO:0007283">
    <property type="term" value="P:spermatogenesis"/>
    <property type="evidence" value="ECO:0007669"/>
    <property type="project" value="UniProtKB-KW"/>
</dbReference>
<reference evidence="12" key="1">
    <citation type="journal article" date="2023" name="Insect Mol. Biol.">
        <title>Genome sequencing provides insights into the evolution of gene families encoding plant cell wall-degrading enzymes in longhorned beetles.</title>
        <authorList>
            <person name="Shin N.R."/>
            <person name="Okamura Y."/>
            <person name="Kirsch R."/>
            <person name="Pauchet Y."/>
        </authorList>
    </citation>
    <scope>NUCLEOTIDE SEQUENCE</scope>
    <source>
        <strain evidence="12">RBIC_L_NR</strain>
    </source>
</reference>
<accession>A0AAV8Y599</accession>
<evidence type="ECO:0000259" key="10">
    <source>
        <dbReference type="PROSITE" id="PS50081"/>
    </source>
</evidence>
<evidence type="ECO:0000256" key="2">
    <source>
        <dbReference type="ARBA" id="ARBA00022473"/>
    </source>
</evidence>
<dbReference type="SMART" id="SM00324">
    <property type="entry name" value="RhoGAP"/>
    <property type="match status" value="1"/>
</dbReference>
<dbReference type="GO" id="GO:0005096">
    <property type="term" value="F:GTPase activator activity"/>
    <property type="evidence" value="ECO:0007669"/>
    <property type="project" value="UniProtKB-KW"/>
</dbReference>
<dbReference type="GO" id="GO:0051233">
    <property type="term" value="C:spindle midzone"/>
    <property type="evidence" value="ECO:0007669"/>
    <property type="project" value="TreeGrafter"/>
</dbReference>
<organism evidence="12 13">
    <name type="scientific">Rhamnusium bicolor</name>
    <dbReference type="NCBI Taxonomy" id="1586634"/>
    <lineage>
        <taxon>Eukaryota</taxon>
        <taxon>Metazoa</taxon>
        <taxon>Ecdysozoa</taxon>
        <taxon>Arthropoda</taxon>
        <taxon>Hexapoda</taxon>
        <taxon>Insecta</taxon>
        <taxon>Pterygota</taxon>
        <taxon>Neoptera</taxon>
        <taxon>Endopterygota</taxon>
        <taxon>Coleoptera</taxon>
        <taxon>Polyphaga</taxon>
        <taxon>Cucujiformia</taxon>
        <taxon>Chrysomeloidea</taxon>
        <taxon>Cerambycidae</taxon>
        <taxon>Lepturinae</taxon>
        <taxon>Rhagiini</taxon>
        <taxon>Rhamnusium</taxon>
    </lineage>
</organism>
<keyword evidence="5" id="KW-0221">Differentiation</keyword>
<dbReference type="Gene3D" id="1.10.555.10">
    <property type="entry name" value="Rho GTPase activation protein"/>
    <property type="match status" value="1"/>
</dbReference>
<dbReference type="GO" id="GO:0097149">
    <property type="term" value="C:centralspindlin complex"/>
    <property type="evidence" value="ECO:0007669"/>
    <property type="project" value="TreeGrafter"/>
</dbReference>
<protein>
    <recommendedName>
        <fullName evidence="14">Rac GTPase-activating protein 1-like</fullName>
    </recommendedName>
</protein>
<feature type="compositionally biased region" description="Polar residues" evidence="9">
    <location>
        <begin position="38"/>
        <end position="47"/>
    </location>
</feature>
<dbReference type="SMART" id="SM00109">
    <property type="entry name" value="C1"/>
    <property type="match status" value="1"/>
</dbReference>
<evidence type="ECO:0000256" key="8">
    <source>
        <dbReference type="SAM" id="Coils"/>
    </source>
</evidence>
<evidence type="ECO:0000256" key="9">
    <source>
        <dbReference type="SAM" id="MobiDB-lite"/>
    </source>
</evidence>
<sequence>MSVDIPFKTPLPFHTPKSNGCMYTPNKEMTDKSDSEESTNSSDIGSAYTGSSSDLTIVALFDDLMRLMKQRRDEKVEDSFIIFADNMKMMWSQWQVTVMECRRLQSLLDLRTQEFSEMERNLMLARKLLDQEKKKTRQAEQERDEFEIQIAKVQTLLFKDNRTKLADETREQFAFLNKGPRNSGDPNTHLSAIQEVNSTGSILSDFSYSRSEDDLDSSKCFQTGREWRKHRASASAAPTEPAVKKRRSSSNKVVEIGATDTVRATTTVTVTKEGPITATSIIESVPKSNIHSDPPTSSDYGIPQPSAPVNLIFESWNREGILKPEKNNVRQHCFQQKTVVMPDSCVSCEKRIRFGRSALKCKDCRSICHLECKDHLPLPCVPVANTPGQRNLLGIISDYTPTTPPMVPALIVHCVNEVEHRGLREIGLYRIPGSEKDVKGLKEKFLRGRGSPNLKEVDIHVICGCVKDFLRSLTDPLITYALWKDFVQAVEAKEEQDIVPSLYQAISELPQPNRDTLAYMILHLQKISESPECKMPVDNLAKVMERLIKLPSDYWASFINVTTYQPSGKLQQTPSTDSLLRPTSRMFTPRG</sequence>
<dbReference type="PANTHER" id="PTHR46199:SF3">
    <property type="entry name" value="RAC GTPASE-ACTIVATING PROTEIN 1"/>
    <property type="match status" value="1"/>
</dbReference>
<dbReference type="AlphaFoldDB" id="A0AAV8Y599"/>
<dbReference type="GO" id="GO:0005634">
    <property type="term" value="C:nucleus"/>
    <property type="evidence" value="ECO:0007669"/>
    <property type="project" value="TreeGrafter"/>
</dbReference>
<dbReference type="SUPFAM" id="SSF57889">
    <property type="entry name" value="Cysteine-rich domain"/>
    <property type="match status" value="1"/>
</dbReference>
<dbReference type="SUPFAM" id="SSF48350">
    <property type="entry name" value="GTPase activation domain, GAP"/>
    <property type="match status" value="1"/>
</dbReference>
<feature type="compositionally biased region" description="Polar residues" evidence="9">
    <location>
        <begin position="567"/>
        <end position="578"/>
    </location>
</feature>
<feature type="domain" description="Phorbol-ester/DAG-type" evidence="10">
    <location>
        <begin position="331"/>
        <end position="380"/>
    </location>
</feature>
<keyword evidence="1" id="KW-0343">GTPase activation</keyword>
<evidence type="ECO:0000256" key="6">
    <source>
        <dbReference type="ARBA" id="ARBA00022833"/>
    </source>
</evidence>
<evidence type="ECO:0000313" key="12">
    <source>
        <dbReference type="EMBL" id="KAJ8946085.1"/>
    </source>
</evidence>
<evidence type="ECO:0000256" key="1">
    <source>
        <dbReference type="ARBA" id="ARBA00022468"/>
    </source>
</evidence>
<dbReference type="PROSITE" id="PS50238">
    <property type="entry name" value="RHOGAP"/>
    <property type="match status" value="1"/>
</dbReference>
<dbReference type="FunFam" id="3.30.60.20:FF:000033">
    <property type="entry name" value="Rac GTPase-activating protein 1"/>
    <property type="match status" value="1"/>
</dbReference>
<dbReference type="GO" id="GO:0051256">
    <property type="term" value="P:mitotic spindle midzone assembly"/>
    <property type="evidence" value="ECO:0007669"/>
    <property type="project" value="TreeGrafter"/>
</dbReference>
<dbReference type="Pfam" id="PF00130">
    <property type="entry name" value="C1_1"/>
    <property type="match status" value="1"/>
</dbReference>
<dbReference type="GO" id="GO:0008270">
    <property type="term" value="F:zinc ion binding"/>
    <property type="evidence" value="ECO:0007669"/>
    <property type="project" value="UniProtKB-KW"/>
</dbReference>
<keyword evidence="4" id="KW-0863">Zinc-finger</keyword>
<feature type="region of interest" description="Disordered" evidence="9">
    <location>
        <begin position="567"/>
        <end position="591"/>
    </location>
</feature>
<evidence type="ECO:0000313" key="13">
    <source>
        <dbReference type="Proteomes" id="UP001162156"/>
    </source>
</evidence>
<evidence type="ECO:0000256" key="4">
    <source>
        <dbReference type="ARBA" id="ARBA00022771"/>
    </source>
</evidence>
<dbReference type="PROSITE" id="PS50081">
    <property type="entry name" value="ZF_DAG_PE_2"/>
    <property type="match status" value="1"/>
</dbReference>
<feature type="region of interest" description="Disordered" evidence="9">
    <location>
        <begin position="18"/>
        <end position="47"/>
    </location>
</feature>
<evidence type="ECO:0000259" key="11">
    <source>
        <dbReference type="PROSITE" id="PS50238"/>
    </source>
</evidence>
<keyword evidence="2" id="KW-0217">Developmental protein</keyword>
<dbReference type="Gene3D" id="3.30.60.20">
    <property type="match status" value="1"/>
</dbReference>
<feature type="region of interest" description="Disordered" evidence="9">
    <location>
        <begin position="231"/>
        <end position="252"/>
    </location>
</feature>
<evidence type="ECO:0000256" key="7">
    <source>
        <dbReference type="ARBA" id="ARBA00022871"/>
    </source>
</evidence>
<dbReference type="GO" id="GO:0032154">
    <property type="term" value="C:cleavage furrow"/>
    <property type="evidence" value="ECO:0007669"/>
    <property type="project" value="TreeGrafter"/>
</dbReference>
<keyword evidence="6" id="KW-0862">Zinc</keyword>
<dbReference type="InterPro" id="IPR002219">
    <property type="entry name" value="PKC_DAG/PE"/>
</dbReference>
<keyword evidence="7" id="KW-0744">Spermatogenesis</keyword>
<dbReference type="InterPro" id="IPR046349">
    <property type="entry name" value="C1-like_sf"/>
</dbReference>
<evidence type="ECO:0008006" key="14">
    <source>
        <dbReference type="Google" id="ProtNLM"/>
    </source>
</evidence>
<dbReference type="CDD" id="cd04382">
    <property type="entry name" value="RhoGAP_MgcRacGAP"/>
    <property type="match status" value="1"/>
</dbReference>